<dbReference type="Gene3D" id="6.10.140.530">
    <property type="match status" value="4"/>
</dbReference>
<feature type="domain" description="Helicase-associated" evidence="2">
    <location>
        <begin position="609"/>
        <end position="683"/>
    </location>
</feature>
<gene>
    <name evidence="3" type="ORF">OAUR00152_LOCUS34977</name>
</gene>
<dbReference type="PANTHER" id="PTHR33418:SF1">
    <property type="entry name" value="HELICASE-ASSOCIATED DOMAIN-CONTAINING PROTEIN"/>
    <property type="match status" value="1"/>
</dbReference>
<feature type="compositionally biased region" description="Basic and acidic residues" evidence="1">
    <location>
        <begin position="225"/>
        <end position="237"/>
    </location>
</feature>
<dbReference type="Pfam" id="PF03457">
    <property type="entry name" value="HA"/>
    <property type="match status" value="5"/>
</dbReference>
<dbReference type="PANTHER" id="PTHR33418">
    <property type="entry name" value="HELICASE-ASSOCIATED"/>
    <property type="match status" value="1"/>
</dbReference>
<feature type="compositionally biased region" description="Acidic residues" evidence="1">
    <location>
        <begin position="274"/>
        <end position="288"/>
    </location>
</feature>
<feature type="domain" description="Helicase-associated" evidence="2">
    <location>
        <begin position="523"/>
        <end position="603"/>
    </location>
</feature>
<feature type="region of interest" description="Disordered" evidence="1">
    <location>
        <begin position="402"/>
        <end position="431"/>
    </location>
</feature>
<feature type="compositionally biased region" description="Basic and acidic residues" evidence="1">
    <location>
        <begin position="414"/>
        <end position="431"/>
    </location>
</feature>
<dbReference type="InterPro" id="IPR005114">
    <property type="entry name" value="Helicase_assoc"/>
</dbReference>
<feature type="compositionally biased region" description="Acidic residues" evidence="1">
    <location>
        <begin position="194"/>
        <end position="213"/>
    </location>
</feature>
<dbReference type="EMBL" id="HBKQ01050704">
    <property type="protein sequence ID" value="CAE2276179.1"/>
    <property type="molecule type" value="Transcribed_RNA"/>
</dbReference>
<feature type="compositionally biased region" description="Polar residues" evidence="1">
    <location>
        <begin position="1"/>
        <end position="11"/>
    </location>
</feature>
<evidence type="ECO:0000259" key="2">
    <source>
        <dbReference type="Pfam" id="PF03457"/>
    </source>
</evidence>
<dbReference type="AlphaFoldDB" id="A0A7S4JW40"/>
<name>A0A7S4JW40_9STRA</name>
<feature type="compositionally biased region" description="Acidic residues" evidence="1">
    <location>
        <begin position="239"/>
        <end position="256"/>
    </location>
</feature>
<organism evidence="3">
    <name type="scientific">Odontella aurita</name>
    <dbReference type="NCBI Taxonomy" id="265563"/>
    <lineage>
        <taxon>Eukaryota</taxon>
        <taxon>Sar</taxon>
        <taxon>Stramenopiles</taxon>
        <taxon>Ochrophyta</taxon>
        <taxon>Bacillariophyta</taxon>
        <taxon>Mediophyceae</taxon>
        <taxon>Biddulphiophycidae</taxon>
        <taxon>Eupodiscales</taxon>
        <taxon>Odontellaceae</taxon>
        <taxon>Odontella</taxon>
    </lineage>
</organism>
<feature type="compositionally biased region" description="Acidic residues" evidence="1">
    <location>
        <begin position="461"/>
        <end position="480"/>
    </location>
</feature>
<protein>
    <recommendedName>
        <fullName evidence="2">Helicase-associated domain-containing protein</fullName>
    </recommendedName>
</protein>
<sequence length="832" mass="95320">MDEQPSSSASRGGSIEVNPAEEIYGSANDHAEGEEVSSQEAAEAGVNTGAESSPPNQNSSAPSKALASASMPRGPGRSDGPSRRRRQRLPLNRRSRKTRAKTREEAASQKKAIHVKWTNKTIALGTFPVAVAIEKCTRAKELTAEWRKTMHPKPSHNWVMNELERLKIRVLCRDGIPRRKKVSAQNDYENYVEGSEDEDMGDGGDGDDVEVEAVDINMADAIDSSTEKDESRIKVGDQSESEQGSESEGDGEDLTEKDEPRNKGGGQVMLEQGSDSEDYGTEEEEDNFTDTASEPEVPPVPVAPIAPRLFSDPSDALAELYTQLDKSFQQQAEVAAELAEARRNFEDAKKWLDETEAQFQQCGKDVQTKTENMWEGELTEPCEWNEMYARLKIFLEVHGHTEPSISRRKKRKAKNDGRQKKRQRLNEDVSTKLDSVCGEELGQVKKSKDGITEREDKKENDLEEEDENEEESDAPDDGGDEDRGLKNWLAEQRRQYSRGKMMSHSPHRVRALEELGIIWDPKEAKWTMMLKRLKSYKSVYGHVDVPVKRSSEDSEDSDSGDDNYYDDETALGNWLRQQRAQYNNGIMKAHFPHHIQPLEQLGVVWDRREANWTAFFERLIDFKTQYGHTNVPRDYSDQKLFNWVCKQRSERTNLDRLQKGLPPRRRSKQIRPERLRLLEQIGFKWTKTWEDHFADLCAFCETNGHCNVPATYETNPQLAHWVDNQRKFYRRLGAMKKDAVTEDRRKMLDGIGFRWESGRKTFDERFQELLAFQAQFGHLVVPRTGEHKSLSLWLREEKKYFTKYQKGERSPITHEQIERLTGIGALAWKPMG</sequence>
<feature type="compositionally biased region" description="Basic residues" evidence="1">
    <location>
        <begin position="83"/>
        <end position="100"/>
    </location>
</feature>
<feature type="domain" description="Helicase-associated" evidence="2">
    <location>
        <begin position="685"/>
        <end position="753"/>
    </location>
</feature>
<reference evidence="3" key="1">
    <citation type="submission" date="2021-01" db="EMBL/GenBank/DDBJ databases">
        <authorList>
            <person name="Corre E."/>
            <person name="Pelletier E."/>
            <person name="Niang G."/>
            <person name="Scheremetjew M."/>
            <person name="Finn R."/>
            <person name="Kale V."/>
            <person name="Holt S."/>
            <person name="Cochrane G."/>
            <person name="Meng A."/>
            <person name="Brown T."/>
            <person name="Cohen L."/>
        </authorList>
    </citation>
    <scope>NUCLEOTIDE SEQUENCE</scope>
    <source>
        <strain evidence="3">Isolate 1302-5</strain>
    </source>
</reference>
<evidence type="ECO:0000256" key="1">
    <source>
        <dbReference type="SAM" id="MobiDB-lite"/>
    </source>
</evidence>
<accession>A0A7S4JW40</accession>
<feature type="compositionally biased region" description="Basic and acidic residues" evidence="1">
    <location>
        <begin position="444"/>
        <end position="460"/>
    </location>
</feature>
<feature type="region of interest" description="Disordered" evidence="1">
    <location>
        <begin position="444"/>
        <end position="484"/>
    </location>
</feature>
<feature type="region of interest" description="Disordered" evidence="1">
    <location>
        <begin position="187"/>
        <end position="308"/>
    </location>
</feature>
<feature type="region of interest" description="Disordered" evidence="1">
    <location>
        <begin position="1"/>
        <end position="109"/>
    </location>
</feature>
<feature type="compositionally biased region" description="Low complexity" evidence="1">
    <location>
        <begin position="52"/>
        <end position="79"/>
    </location>
</feature>
<proteinExistence type="predicted"/>
<evidence type="ECO:0000313" key="3">
    <source>
        <dbReference type="EMBL" id="CAE2276179.1"/>
    </source>
</evidence>
<feature type="domain" description="Helicase-associated" evidence="2">
    <location>
        <begin position="759"/>
        <end position="824"/>
    </location>
</feature>
<feature type="domain" description="Helicase-associated" evidence="2">
    <location>
        <begin position="473"/>
        <end position="516"/>
    </location>
</feature>